<organism evidence="2 3">
    <name type="scientific">Sphaerotilus microaerophilus</name>
    <dbReference type="NCBI Taxonomy" id="2914710"/>
    <lineage>
        <taxon>Bacteria</taxon>
        <taxon>Pseudomonadati</taxon>
        <taxon>Pseudomonadota</taxon>
        <taxon>Betaproteobacteria</taxon>
        <taxon>Burkholderiales</taxon>
        <taxon>Sphaerotilaceae</taxon>
        <taxon>Sphaerotilus</taxon>
    </lineage>
</organism>
<evidence type="ECO:0000313" key="2">
    <source>
        <dbReference type="EMBL" id="BDI06340.1"/>
    </source>
</evidence>
<keyword evidence="1" id="KW-0732">Signal</keyword>
<reference evidence="2" key="1">
    <citation type="submission" date="2022-04" db="EMBL/GenBank/DDBJ databases">
        <title>Whole genome sequence of Sphaerotilus sp. FB-5.</title>
        <authorList>
            <person name="Takeda M."/>
            <person name="Narihara S."/>
            <person name="Akimoto M."/>
            <person name="Akimoto R."/>
            <person name="Nishiyashiki S."/>
            <person name="Murakami T."/>
        </authorList>
    </citation>
    <scope>NUCLEOTIDE SEQUENCE</scope>
    <source>
        <strain evidence="2">FB-5</strain>
    </source>
</reference>
<protein>
    <submittedName>
        <fullName evidence="2">Uncharacterized protein</fullName>
    </submittedName>
</protein>
<gene>
    <name evidence="2" type="ORF">CATMQ487_33100</name>
</gene>
<dbReference type="EMBL" id="AP025730">
    <property type="protein sequence ID" value="BDI06340.1"/>
    <property type="molecule type" value="Genomic_DNA"/>
</dbReference>
<proteinExistence type="predicted"/>
<dbReference type="RefSeq" id="WP_251969622.1">
    <property type="nucleotide sequence ID" value="NZ_AP025730.1"/>
</dbReference>
<dbReference type="Proteomes" id="UP001057498">
    <property type="component" value="Chromosome"/>
</dbReference>
<keyword evidence="3" id="KW-1185">Reference proteome</keyword>
<evidence type="ECO:0000313" key="3">
    <source>
        <dbReference type="Proteomes" id="UP001057498"/>
    </source>
</evidence>
<feature type="chain" id="PRO_5045554350" evidence="1">
    <location>
        <begin position="22"/>
        <end position="125"/>
    </location>
</feature>
<name>A0ABM7YP91_9BURK</name>
<accession>A0ABM7YP91</accession>
<sequence length="125" mass="13238">MKPVSPLLGLGLLLAASPAPATGSRLAVEDARPLMLRALDAADGRAQGVLVGDSARSLAQHFQTSAPVLVDVVTLRHFSQPGCRRLQVTFRQEGVRLPGADLAGPRSLAFCINFCRDGQPPRSLE</sequence>
<evidence type="ECO:0000256" key="1">
    <source>
        <dbReference type="SAM" id="SignalP"/>
    </source>
</evidence>
<feature type="signal peptide" evidence="1">
    <location>
        <begin position="1"/>
        <end position="21"/>
    </location>
</feature>